<dbReference type="EMBL" id="LVLJ01004108">
    <property type="protein sequence ID" value="OAE18234.1"/>
    <property type="molecule type" value="Genomic_DNA"/>
</dbReference>
<dbReference type="AlphaFoldDB" id="A0A176VBL6"/>
<keyword evidence="2" id="KW-1185">Reference proteome</keyword>
<protein>
    <submittedName>
        <fullName evidence="1">Uncharacterized protein</fullName>
    </submittedName>
</protein>
<proteinExistence type="predicted"/>
<comment type="caution">
    <text evidence="1">The sequence shown here is derived from an EMBL/GenBank/DDBJ whole genome shotgun (WGS) entry which is preliminary data.</text>
</comment>
<evidence type="ECO:0000313" key="1">
    <source>
        <dbReference type="EMBL" id="OAE18234.1"/>
    </source>
</evidence>
<name>A0A176VBL6_MARPO</name>
<gene>
    <name evidence="1" type="ORF">AXG93_3012s1040</name>
</gene>
<accession>A0A176VBL6</accession>
<sequence>MDVIQPPPVWPSGERSLAVQERIKRYLEVPPLNEEPSEKLLAIVEETVTEETSLPSCQVSSGTMEFDKGEGPLACEPKAVEMSQSDLFNEWIVPLVKYLDKKMIHTPLLNYPMLVWMYLRIECDLD</sequence>
<organism evidence="1 2">
    <name type="scientific">Marchantia polymorpha subsp. ruderalis</name>
    <dbReference type="NCBI Taxonomy" id="1480154"/>
    <lineage>
        <taxon>Eukaryota</taxon>
        <taxon>Viridiplantae</taxon>
        <taxon>Streptophyta</taxon>
        <taxon>Embryophyta</taxon>
        <taxon>Marchantiophyta</taxon>
        <taxon>Marchantiopsida</taxon>
        <taxon>Marchantiidae</taxon>
        <taxon>Marchantiales</taxon>
        <taxon>Marchantiaceae</taxon>
        <taxon>Marchantia</taxon>
    </lineage>
</organism>
<dbReference type="Proteomes" id="UP000077202">
    <property type="component" value="Unassembled WGS sequence"/>
</dbReference>
<evidence type="ECO:0000313" key="2">
    <source>
        <dbReference type="Proteomes" id="UP000077202"/>
    </source>
</evidence>
<reference evidence="1" key="1">
    <citation type="submission" date="2016-03" db="EMBL/GenBank/DDBJ databases">
        <title>Mechanisms controlling the formation of the plant cell surface in tip-growing cells are functionally conserved among land plants.</title>
        <authorList>
            <person name="Honkanen S."/>
            <person name="Jones V.A."/>
            <person name="Morieri G."/>
            <person name="Champion C."/>
            <person name="Hetherington A.J."/>
            <person name="Kelly S."/>
            <person name="Saint-Marcoux D."/>
            <person name="Proust H."/>
            <person name="Prescott H."/>
            <person name="Dolan L."/>
        </authorList>
    </citation>
    <scope>NUCLEOTIDE SEQUENCE [LARGE SCALE GENOMIC DNA]</scope>
    <source>
        <tissue evidence="1">Whole gametophyte</tissue>
    </source>
</reference>